<feature type="disulfide bond" evidence="16">
    <location>
        <begin position="1177"/>
        <end position="1186"/>
    </location>
</feature>
<keyword evidence="11 17" id="KW-0472">Membrane</keyword>
<keyword evidence="14" id="KW-0966">Cell projection</keyword>
<evidence type="ECO:0000313" key="20">
    <source>
        <dbReference type="Ensembl" id="ENSSFOP00015004943.2"/>
    </source>
</evidence>
<dbReference type="SMART" id="SM00282">
    <property type="entry name" value="LamG"/>
    <property type="match status" value="3"/>
</dbReference>
<dbReference type="FunFam" id="2.10.25.10:FF:000434">
    <property type="entry name" value="Predicted protein"/>
    <property type="match status" value="1"/>
</dbReference>
<keyword evidence="4" id="KW-1003">Cell membrane</keyword>
<feature type="disulfide bond" evidence="16">
    <location>
        <begin position="332"/>
        <end position="341"/>
    </location>
</feature>
<dbReference type="InterPro" id="IPR000152">
    <property type="entry name" value="EGF-type_Asp/Asn_hydroxyl_site"/>
</dbReference>
<feature type="domain" description="EGF-like" evidence="19">
    <location>
        <begin position="171"/>
        <end position="207"/>
    </location>
</feature>
<sequence>LKDSEVQCEKPNDLCHPTPCQGNTSCRSSPGTSGELMCQCQLGSSEGSCEARVQRCARSLCGDEAQCDIQAPPGGNPGYSCACTEGYTGPRCETLVNQCASNPCRNRAICRVKADGYSCYCVPGFQGKNCEIEVNECVSQPCQNGATCINKIGRYACLCKEGYTGTSCELQIDECQSQPCLNGASCHDVVNGFSCTCAPGFRGEFCEINIDECQTQPCQNGAVCTDGVNSYSCDCSQSGFTGANCEIPTPPCTSRPCANGGLCQESRGNYTCECRPGYQGRHCEVDVGECRSSPCLAGGRCIERSWKALYGREPLLPESFDPRRAAGFVCKCAPGLKGALCEEDIDECDLQPCQNGGMCVNSHGGYTCHCSQERRDGLLFGGDNCTEVLVGCDAHECQNGGACFPFLGAEQHGYSCSCPRGFTGSKCQTSTTFSFETSGYLRLESLAVGAEISFNIALTFKTALTDALLFQHGNGDVLAGLQLVDSRLHLALWRDGVLSAALELPHNVTDAEWHSAEALLAGGTLEVRIADSSCYEYCGRKALVGSNWTDLDDGFQSTFVGAPGSDTWPAGAPPPHFVGCLRDVFVDSQLVVPENWLSDFAVNVTAGCSDEDRCEGDPCQARGRCLNLWQSHRCECRRPYEGQDCSEEYIAARFGNEDSESYAVFSVDDSPGPRNVISVFIRTRKPSGLLLALSNSTSPYLTIWLEEAKVKVQVNGSGTLEGEQIVTDGNFHLVTVKVEENQVTLFEPAHKQGVSILVENMRVEPGDRVHVGGLADRHASARFGGYFKGCIQDVRLNSKRLQLYPIAAPVSSYALDAMVNVSRGCPGDDACVVSTVVPLLRVSCLRFPLSSPVLFSTSYTISCLFPEQKKPCRNGGTCHPAWDDFECACPPNTSGELCEEVEWCALSPCPPAAVCQPLDRGFECVSNATFRDSNSVVSYRSNGKISRKLTSVSFGIRTRKRNAAVLHAEKGPEFLTVSVQDSHLYLELLSGSGPLALSVRGPGAVSDGEWHSVELSMAAPSSHASRWTVSVDREASTSSAAAGNLDFLKDDGVDILLGGLGPGAVGNLAGCLSTVDIGGIALPHYGSGELTVPRPQEEQFIKTSTEPVASGCAGPGVCLPGPCLNGGTCRDLFDVFACTCPPGWTGQRCEASADACRSDPCVHGNCTSRWPGYKCACDAGYAGTDCEAEADRCEDHKCANGATCLQGVKRYSCLCPEDYYGPYCTRPRLPVSVCGYERKNYTCFNGGNCSETPMMCDCLPGFVGDRCEVEINECISNPCLNGGYCRNLINKFHCNCPLSFAGEVCQIDLNADNLTTELLLSACLVSAALFLSIVVASAALAVAAKRRATRGTYSPSRQEKEGSRVEMWNMVQPPPTERLI</sequence>
<evidence type="ECO:0000256" key="9">
    <source>
        <dbReference type="ARBA" id="ARBA00022782"/>
    </source>
</evidence>
<feature type="domain" description="EGF-like" evidence="19">
    <location>
        <begin position="95"/>
        <end position="131"/>
    </location>
</feature>
<dbReference type="InterPro" id="IPR018097">
    <property type="entry name" value="EGF_Ca-bd_CS"/>
</dbReference>
<dbReference type="PROSITE" id="PS01187">
    <property type="entry name" value="EGF_CA"/>
    <property type="match status" value="3"/>
</dbReference>
<evidence type="ECO:0000256" key="10">
    <source>
        <dbReference type="ARBA" id="ARBA00022989"/>
    </source>
</evidence>
<feature type="domain" description="Laminin G" evidence="18">
    <location>
        <begin position="926"/>
        <end position="1112"/>
    </location>
</feature>
<dbReference type="SUPFAM" id="SSF57196">
    <property type="entry name" value="EGF/Laminin"/>
    <property type="match status" value="11"/>
</dbReference>
<feature type="disulfide bond" evidence="16">
    <location>
        <begin position="889"/>
        <end position="898"/>
    </location>
</feature>
<evidence type="ECO:0000259" key="18">
    <source>
        <dbReference type="PROSITE" id="PS50025"/>
    </source>
</evidence>
<feature type="domain" description="EGF-like" evidence="19">
    <location>
        <begin position="859"/>
        <end position="899"/>
    </location>
</feature>
<reference evidence="20" key="2">
    <citation type="submission" date="2025-08" db="UniProtKB">
        <authorList>
            <consortium name="Ensembl"/>
        </authorList>
    </citation>
    <scope>IDENTIFICATION</scope>
</reference>
<feature type="domain" description="EGF-like" evidence="19">
    <location>
        <begin position="1230"/>
        <end position="1268"/>
    </location>
</feature>
<feature type="domain" description="EGF-like" evidence="19">
    <location>
        <begin position="209"/>
        <end position="246"/>
    </location>
</feature>
<feature type="disulfide bond" evidence="16">
    <location>
        <begin position="274"/>
        <end position="283"/>
    </location>
</feature>
<dbReference type="FunFam" id="2.10.25.10:FF:000208">
    <property type="entry name" value="Crumbs 2, cell polarity complex component"/>
    <property type="match status" value="1"/>
</dbReference>
<feature type="domain" description="Laminin G" evidence="18">
    <location>
        <begin position="652"/>
        <end position="825"/>
    </location>
</feature>
<dbReference type="PROSITE" id="PS50025">
    <property type="entry name" value="LAM_G_DOMAIN"/>
    <property type="match status" value="3"/>
</dbReference>
<dbReference type="FunFam" id="2.10.25.10:FF:000327">
    <property type="entry name" value="neurogenic locus notch homolog protein 4"/>
    <property type="match status" value="2"/>
</dbReference>
<feature type="transmembrane region" description="Helical" evidence="17">
    <location>
        <begin position="1318"/>
        <end position="1344"/>
    </location>
</feature>
<feature type="domain" description="EGF-like" evidence="19">
    <location>
        <begin position="11"/>
        <end position="50"/>
    </location>
</feature>
<dbReference type="InterPro" id="IPR001791">
    <property type="entry name" value="Laminin_G"/>
</dbReference>
<feature type="domain" description="EGF-like" evidence="19">
    <location>
        <begin position="344"/>
        <end position="386"/>
    </location>
</feature>
<feature type="disulfide bond" evidence="16">
    <location>
        <begin position="418"/>
        <end position="427"/>
    </location>
</feature>
<dbReference type="FunFam" id="2.10.25.10:FF:000012">
    <property type="entry name" value="Delta-like protein"/>
    <property type="match status" value="1"/>
</dbReference>
<keyword evidence="8" id="KW-0677">Repeat</keyword>
<dbReference type="InterPro" id="IPR049883">
    <property type="entry name" value="NOTCH1_EGF-like"/>
</dbReference>
<dbReference type="InterPro" id="IPR001881">
    <property type="entry name" value="EGF-like_Ca-bd_dom"/>
</dbReference>
<dbReference type="FunFam" id="2.10.25.10:FF:000252">
    <property type="entry name" value="Crumbs homolog 1 (Drosophila)"/>
    <property type="match status" value="1"/>
</dbReference>
<evidence type="ECO:0000256" key="2">
    <source>
        <dbReference type="ARBA" id="ARBA00004316"/>
    </source>
</evidence>
<comment type="subcellular location">
    <subcellularLocation>
        <location evidence="1">Apical cell membrane</location>
        <topology evidence="1">Single-pass type I membrane protein</topology>
    </subcellularLocation>
    <subcellularLocation>
        <location evidence="2">Cell projection</location>
    </subcellularLocation>
</comment>
<feature type="disulfide bond" evidence="16">
    <location>
        <begin position="1215"/>
        <end position="1224"/>
    </location>
</feature>
<feature type="disulfide bond" evidence="16">
    <location>
        <begin position="83"/>
        <end position="92"/>
    </location>
</feature>
<feature type="domain" description="EGF-like" evidence="19">
    <location>
        <begin position="133"/>
        <end position="169"/>
    </location>
</feature>
<feature type="disulfide bond" evidence="16">
    <location>
        <begin position="40"/>
        <end position="49"/>
    </location>
</feature>
<feature type="domain" description="EGF-like" evidence="19">
    <location>
        <begin position="610"/>
        <end position="646"/>
    </location>
</feature>
<dbReference type="Proteomes" id="UP000694397">
    <property type="component" value="Chromosome 9"/>
</dbReference>
<dbReference type="FunFam" id="2.10.25.10:FF:000123">
    <property type="entry name" value="Crumbs homolog 1 (Drosophila)"/>
    <property type="match status" value="1"/>
</dbReference>
<dbReference type="FunFam" id="2.60.120.200:FF:000055">
    <property type="entry name" value="Crumbs cell polarity complex component 1"/>
    <property type="match status" value="1"/>
</dbReference>
<dbReference type="Gene3D" id="2.10.25.10">
    <property type="entry name" value="Laminin"/>
    <property type="match status" value="16"/>
</dbReference>
<evidence type="ECO:0000313" key="21">
    <source>
        <dbReference type="Proteomes" id="UP000694397"/>
    </source>
</evidence>
<organism evidence="20 21">
    <name type="scientific">Scleropages formosus</name>
    <name type="common">Asian bonytongue</name>
    <name type="synonym">Osteoglossum formosum</name>
    <dbReference type="NCBI Taxonomy" id="113540"/>
    <lineage>
        <taxon>Eukaryota</taxon>
        <taxon>Metazoa</taxon>
        <taxon>Chordata</taxon>
        <taxon>Craniata</taxon>
        <taxon>Vertebrata</taxon>
        <taxon>Euteleostomi</taxon>
        <taxon>Actinopterygii</taxon>
        <taxon>Neopterygii</taxon>
        <taxon>Teleostei</taxon>
        <taxon>Osteoglossocephala</taxon>
        <taxon>Osteoglossomorpha</taxon>
        <taxon>Osteoglossiformes</taxon>
        <taxon>Osteoglossidae</taxon>
        <taxon>Scleropages</taxon>
    </lineage>
</organism>
<dbReference type="FunFam" id="2.10.25.10:FF:000080">
    <property type="entry name" value="Neurogenic locus notch 1"/>
    <property type="match status" value="1"/>
</dbReference>
<evidence type="ECO:0000256" key="6">
    <source>
        <dbReference type="ARBA" id="ARBA00022692"/>
    </source>
</evidence>
<dbReference type="Pfam" id="PF00008">
    <property type="entry name" value="EGF"/>
    <property type="match status" value="10"/>
</dbReference>
<evidence type="ECO:0000256" key="7">
    <source>
        <dbReference type="ARBA" id="ARBA00022729"/>
    </source>
</evidence>
<keyword evidence="9" id="KW-0221">Differentiation</keyword>
<name>A0A8C9QV37_SCLFO</name>
<feature type="disulfide bond" evidence="16">
    <location>
        <begin position="1296"/>
        <end position="1305"/>
    </location>
</feature>
<dbReference type="SMART" id="SM00181">
    <property type="entry name" value="EGF"/>
    <property type="match status" value="17"/>
</dbReference>
<dbReference type="FunFam" id="2.60.120.200:FF:000081">
    <property type="entry name" value="Crumbs 1, cell polarity complex component"/>
    <property type="match status" value="1"/>
</dbReference>
<dbReference type="Pfam" id="PF07645">
    <property type="entry name" value="EGF_CA"/>
    <property type="match status" value="1"/>
</dbReference>
<dbReference type="CDD" id="cd00110">
    <property type="entry name" value="LamG"/>
    <property type="match status" value="3"/>
</dbReference>
<reference evidence="20" key="3">
    <citation type="submission" date="2025-09" db="UniProtKB">
        <authorList>
            <consortium name="Ensembl"/>
        </authorList>
    </citation>
    <scope>IDENTIFICATION</scope>
</reference>
<feature type="disulfide bond" evidence="16">
    <location>
        <begin position="636"/>
        <end position="645"/>
    </location>
</feature>
<keyword evidence="10 17" id="KW-1133">Transmembrane helix</keyword>
<evidence type="ECO:0000256" key="1">
    <source>
        <dbReference type="ARBA" id="ARBA00004247"/>
    </source>
</evidence>
<dbReference type="PROSITE" id="PS01186">
    <property type="entry name" value="EGF_2"/>
    <property type="match status" value="10"/>
</dbReference>
<feature type="domain" description="EGF-like" evidence="19">
    <location>
        <begin position="1152"/>
        <end position="1187"/>
    </location>
</feature>
<dbReference type="InterPro" id="IPR013320">
    <property type="entry name" value="ConA-like_dom_sf"/>
</dbReference>
<dbReference type="GeneTree" id="ENSGT00940000155152"/>
<evidence type="ECO:0000256" key="16">
    <source>
        <dbReference type="PROSITE-ProRule" id="PRU00076"/>
    </source>
</evidence>
<feature type="disulfide bond" evidence="16">
    <location>
        <begin position="159"/>
        <end position="168"/>
    </location>
</feature>
<comment type="caution">
    <text evidence="16">Lacks conserved residue(s) required for the propagation of feature annotation.</text>
</comment>
<dbReference type="GO" id="GO:0007163">
    <property type="term" value="P:establishment or maintenance of cell polarity"/>
    <property type="evidence" value="ECO:0007669"/>
    <property type="project" value="UniProtKB-ARBA"/>
</dbReference>
<evidence type="ECO:0000256" key="13">
    <source>
        <dbReference type="ARBA" id="ARBA00023180"/>
    </source>
</evidence>
<feature type="disulfide bond" evidence="16">
    <location>
        <begin position="1140"/>
        <end position="1149"/>
    </location>
</feature>
<dbReference type="GO" id="GO:0005509">
    <property type="term" value="F:calcium ion binding"/>
    <property type="evidence" value="ECO:0007669"/>
    <property type="project" value="InterPro"/>
</dbReference>
<dbReference type="FunFam" id="2.10.25.10:FF:000348">
    <property type="entry name" value="Crumbs 1, cell polarity complex component"/>
    <property type="match status" value="1"/>
</dbReference>
<feature type="domain" description="Laminin G" evidence="18">
    <location>
        <begin position="430"/>
        <end position="608"/>
    </location>
</feature>
<evidence type="ECO:0000256" key="12">
    <source>
        <dbReference type="ARBA" id="ARBA00023157"/>
    </source>
</evidence>
<dbReference type="GO" id="GO:0016324">
    <property type="term" value="C:apical plasma membrane"/>
    <property type="evidence" value="ECO:0007669"/>
    <property type="project" value="UniProtKB-SubCell"/>
</dbReference>
<evidence type="ECO:0000256" key="4">
    <source>
        <dbReference type="ARBA" id="ARBA00022475"/>
    </source>
</evidence>
<keyword evidence="13" id="KW-0325">Glycoprotein</keyword>
<dbReference type="SMART" id="SM00179">
    <property type="entry name" value="EGF_CA"/>
    <property type="match status" value="13"/>
</dbReference>
<keyword evidence="5 16" id="KW-0245">EGF-like domain</keyword>
<feature type="disulfide bond" evidence="16">
    <location>
        <begin position="1258"/>
        <end position="1267"/>
    </location>
</feature>
<dbReference type="Gene3D" id="2.60.120.200">
    <property type="match status" value="3"/>
</dbReference>
<dbReference type="PRINTS" id="PR00010">
    <property type="entry name" value="EGFBLOOD"/>
</dbReference>
<dbReference type="PANTHER" id="PTHR12916:SF4">
    <property type="entry name" value="UNINFLATABLE, ISOFORM C"/>
    <property type="match status" value="1"/>
</dbReference>
<evidence type="ECO:0000256" key="3">
    <source>
        <dbReference type="ARBA" id="ARBA00022473"/>
    </source>
</evidence>
<feature type="domain" description="EGF-like" evidence="19">
    <location>
        <begin position="248"/>
        <end position="284"/>
    </location>
</feature>
<feature type="domain" description="EGF-like" evidence="19">
    <location>
        <begin position="388"/>
        <end position="428"/>
    </location>
</feature>
<dbReference type="SUPFAM" id="SSF57184">
    <property type="entry name" value="Growth factor receptor domain"/>
    <property type="match status" value="1"/>
</dbReference>
<evidence type="ECO:0000256" key="14">
    <source>
        <dbReference type="ARBA" id="ARBA00023273"/>
    </source>
</evidence>
<accession>A0A8C9QV37</accession>
<dbReference type="InterPro" id="IPR009030">
    <property type="entry name" value="Growth_fac_rcpt_cys_sf"/>
</dbReference>
<dbReference type="GO" id="GO:0030154">
    <property type="term" value="P:cell differentiation"/>
    <property type="evidence" value="ECO:0007669"/>
    <property type="project" value="UniProtKB-KW"/>
</dbReference>
<evidence type="ECO:0000256" key="11">
    <source>
        <dbReference type="ARBA" id="ARBA00023136"/>
    </source>
</evidence>
<dbReference type="PANTHER" id="PTHR12916">
    <property type="entry name" value="CYTOCHROME C OXIDASE POLYPEPTIDE VIC-2"/>
    <property type="match status" value="1"/>
</dbReference>
<evidence type="ECO:0000256" key="17">
    <source>
        <dbReference type="SAM" id="Phobius"/>
    </source>
</evidence>
<keyword evidence="6 17" id="KW-0812">Transmembrane</keyword>
<feature type="disulfide bond" evidence="16">
    <location>
        <begin position="1156"/>
        <end position="1166"/>
    </location>
</feature>
<dbReference type="Pfam" id="PF02210">
    <property type="entry name" value="Laminin_G_2"/>
    <property type="match status" value="3"/>
</dbReference>
<keyword evidence="3" id="KW-0217">Developmental protein</keyword>
<dbReference type="CDD" id="cd00054">
    <property type="entry name" value="EGF_CA"/>
    <property type="match status" value="11"/>
</dbReference>
<feature type="disulfide bond" evidence="16">
    <location>
        <begin position="197"/>
        <end position="206"/>
    </location>
</feature>
<evidence type="ECO:0000256" key="5">
    <source>
        <dbReference type="ARBA" id="ARBA00022536"/>
    </source>
</evidence>
<evidence type="ECO:0000259" key="19">
    <source>
        <dbReference type="PROSITE" id="PS50026"/>
    </source>
</evidence>
<feature type="domain" description="EGF-like" evidence="19">
    <location>
        <begin position="1270"/>
        <end position="1306"/>
    </location>
</feature>
<feature type="domain" description="EGF-like" evidence="19">
    <location>
        <begin position="1114"/>
        <end position="1150"/>
    </location>
</feature>
<evidence type="ECO:0000256" key="8">
    <source>
        <dbReference type="ARBA" id="ARBA00022737"/>
    </source>
</evidence>
<keyword evidence="12 16" id="KW-1015">Disulfide bond</keyword>
<feature type="disulfide bond" evidence="16">
    <location>
        <begin position="121"/>
        <end position="130"/>
    </location>
</feature>
<dbReference type="GO" id="GO:0042995">
    <property type="term" value="C:cell projection"/>
    <property type="evidence" value="ECO:0007669"/>
    <property type="project" value="UniProtKB-SubCell"/>
</dbReference>
<proteinExistence type="inferred from homology"/>
<protein>
    <submittedName>
        <fullName evidence="20">Crumbs cell polarity complex component 1</fullName>
    </submittedName>
</protein>
<dbReference type="FunFam" id="2.10.25.10:FF:000039">
    <property type="entry name" value="Crumbs cell polarity complex component 1"/>
    <property type="match status" value="1"/>
</dbReference>
<dbReference type="PROSITE" id="PS00010">
    <property type="entry name" value="ASX_HYDROXYL"/>
    <property type="match status" value="6"/>
</dbReference>
<gene>
    <name evidence="20" type="primary">CRB1</name>
    <name evidence="20" type="synonym">crb1</name>
</gene>
<dbReference type="FunFam" id="2.10.25.10:FF:000525">
    <property type="entry name" value="Fat-like cadherin-related tumor suppressor homolog"/>
    <property type="match status" value="1"/>
</dbReference>
<feature type="domain" description="EGF-like" evidence="19">
    <location>
        <begin position="52"/>
        <end position="93"/>
    </location>
</feature>
<dbReference type="GO" id="GO:0032991">
    <property type="term" value="C:protein-containing complex"/>
    <property type="evidence" value="ECO:0007669"/>
    <property type="project" value="UniProtKB-ARBA"/>
</dbReference>
<feature type="domain" description="EGF-like" evidence="19">
    <location>
        <begin position="1189"/>
        <end position="1225"/>
    </location>
</feature>
<reference evidence="20 21" key="1">
    <citation type="submission" date="2019-04" db="EMBL/GenBank/DDBJ databases">
        <authorList>
            <consortium name="Wellcome Sanger Institute Data Sharing"/>
        </authorList>
    </citation>
    <scope>NUCLEOTIDE SEQUENCE [LARGE SCALE GENOMIC DNA]</scope>
</reference>
<dbReference type="InterPro" id="IPR000742">
    <property type="entry name" value="EGF"/>
</dbReference>
<dbReference type="Ensembl" id="ENSSFOT00015005023.2">
    <property type="protein sequence ID" value="ENSSFOP00015004943.2"/>
    <property type="gene ID" value="ENSSFOG00015003127.2"/>
</dbReference>
<evidence type="ECO:0000256" key="15">
    <source>
        <dbReference type="ARBA" id="ARBA00060989"/>
    </source>
</evidence>
<dbReference type="PROSITE" id="PS00022">
    <property type="entry name" value="EGF_1"/>
    <property type="match status" value="14"/>
</dbReference>
<feature type="domain" description="EGF-like" evidence="19">
    <location>
        <begin position="286"/>
        <end position="342"/>
    </location>
</feature>
<comment type="similarity">
    <text evidence="15">Belongs to the Crumbs protein family.</text>
</comment>
<dbReference type="GO" id="GO:0005911">
    <property type="term" value="C:cell-cell junction"/>
    <property type="evidence" value="ECO:0007669"/>
    <property type="project" value="UniProtKB-ARBA"/>
</dbReference>
<keyword evidence="21" id="KW-1185">Reference proteome</keyword>
<dbReference type="PROSITE" id="PS50026">
    <property type="entry name" value="EGF_3"/>
    <property type="match status" value="17"/>
</dbReference>
<dbReference type="SUPFAM" id="SSF49899">
    <property type="entry name" value="Concanavalin A-like lectins/glucanases"/>
    <property type="match status" value="3"/>
</dbReference>
<keyword evidence="7" id="KW-0732">Signal</keyword>